<reference evidence="3" key="1">
    <citation type="submission" date="2022-07" db="EMBL/GenBank/DDBJ databases">
        <title>Genome Sequence of Leucocoprinus birnbaumii.</title>
        <authorList>
            <person name="Buettner E."/>
        </authorList>
    </citation>
    <scope>NUCLEOTIDE SEQUENCE</scope>
    <source>
        <strain evidence="3">VT141</strain>
    </source>
</reference>
<proteinExistence type="predicted"/>
<keyword evidence="4" id="KW-1185">Reference proteome</keyword>
<organism evidence="3 4">
    <name type="scientific">Leucocoprinus birnbaumii</name>
    <dbReference type="NCBI Taxonomy" id="56174"/>
    <lineage>
        <taxon>Eukaryota</taxon>
        <taxon>Fungi</taxon>
        <taxon>Dikarya</taxon>
        <taxon>Basidiomycota</taxon>
        <taxon>Agaricomycotina</taxon>
        <taxon>Agaricomycetes</taxon>
        <taxon>Agaricomycetidae</taxon>
        <taxon>Agaricales</taxon>
        <taxon>Agaricineae</taxon>
        <taxon>Agaricaceae</taxon>
        <taxon>Leucocoprinus</taxon>
    </lineage>
</organism>
<gene>
    <name evidence="3" type="ORF">NP233_g92</name>
</gene>
<accession>A0AAD5W4U3</accession>
<feature type="domain" description="DUF6589" evidence="2">
    <location>
        <begin position="103"/>
        <end position="314"/>
    </location>
</feature>
<feature type="region of interest" description="Disordered" evidence="1">
    <location>
        <begin position="21"/>
        <end position="86"/>
    </location>
</feature>
<sequence>MDISPSTPAANGQVLAKIFAQARIGDPNDPVPGEQTPKAVSSSLLPHPQSELGLHDGEMRAESPNTDERATEPMESEDDSDDEDETTTDIMNKVVLVWGDFWSVIQHVGIVARLDLWKVVIEQKTLEDWAAQKPTWEDISSLAETIVKEHVAPADIDAVRNQEEDERDLVKENMMLFHRQALLYEETSYAMNHGDIGRLEKNFLPWINTFAGCGKHKYAAELKRYLENVQFRYPERLSRAIRLNILCNPTGKPDHFRALDWVIELNILYIKHIHGGQFSNRTVERIIKESPLIEIYKSICQQFEDMFCLEHRTSHYTPANMKNTFAKLAEYMRKEETSVFITGRKADHEVQDTVAVGCHKLLEGEVDLDVVDQSEDTSGIEIEVDDDGSLFV</sequence>
<dbReference type="Proteomes" id="UP001213000">
    <property type="component" value="Unassembled WGS sequence"/>
</dbReference>
<evidence type="ECO:0000256" key="1">
    <source>
        <dbReference type="SAM" id="MobiDB-lite"/>
    </source>
</evidence>
<protein>
    <recommendedName>
        <fullName evidence="2">DUF6589 domain-containing protein</fullName>
    </recommendedName>
</protein>
<dbReference type="EMBL" id="JANIEX010000002">
    <property type="protein sequence ID" value="KAJ3576948.1"/>
    <property type="molecule type" value="Genomic_DNA"/>
</dbReference>
<feature type="compositionally biased region" description="Basic and acidic residues" evidence="1">
    <location>
        <begin position="53"/>
        <end position="72"/>
    </location>
</feature>
<dbReference type="InterPro" id="IPR046496">
    <property type="entry name" value="DUF6589"/>
</dbReference>
<evidence type="ECO:0000313" key="4">
    <source>
        <dbReference type="Proteomes" id="UP001213000"/>
    </source>
</evidence>
<dbReference type="Pfam" id="PF20231">
    <property type="entry name" value="DUF6589"/>
    <property type="match status" value="1"/>
</dbReference>
<dbReference type="AlphaFoldDB" id="A0AAD5W4U3"/>
<evidence type="ECO:0000313" key="3">
    <source>
        <dbReference type="EMBL" id="KAJ3576948.1"/>
    </source>
</evidence>
<evidence type="ECO:0000259" key="2">
    <source>
        <dbReference type="Pfam" id="PF20231"/>
    </source>
</evidence>
<feature type="compositionally biased region" description="Acidic residues" evidence="1">
    <location>
        <begin position="74"/>
        <end position="86"/>
    </location>
</feature>
<name>A0AAD5W4U3_9AGAR</name>
<comment type="caution">
    <text evidence="3">The sequence shown here is derived from an EMBL/GenBank/DDBJ whole genome shotgun (WGS) entry which is preliminary data.</text>
</comment>